<evidence type="ECO:0000256" key="4">
    <source>
        <dbReference type="ARBA" id="ARBA00022786"/>
    </source>
</evidence>
<dbReference type="InterPro" id="IPR000569">
    <property type="entry name" value="HECT_dom"/>
</dbReference>
<dbReference type="GO" id="GO:0009966">
    <property type="term" value="P:regulation of signal transduction"/>
    <property type="evidence" value="ECO:0007669"/>
    <property type="project" value="UniProtKB-ARBA"/>
</dbReference>
<dbReference type="PANTHER" id="PTHR45700:SF9">
    <property type="entry name" value="HECT-TYPE E3 UBIQUITIN TRANSFERASE"/>
    <property type="match status" value="1"/>
</dbReference>
<feature type="domain" description="HECT" evidence="6">
    <location>
        <begin position="56"/>
        <end position="279"/>
    </location>
</feature>
<evidence type="ECO:0000256" key="2">
    <source>
        <dbReference type="ARBA" id="ARBA00012485"/>
    </source>
</evidence>
<dbReference type="GO" id="GO:0000209">
    <property type="term" value="P:protein polyubiquitination"/>
    <property type="evidence" value="ECO:0007669"/>
    <property type="project" value="InterPro"/>
</dbReference>
<gene>
    <name evidence="7" type="primary">Hectd2</name>
    <name evidence="7" type="ORF">CEXT_495401</name>
</gene>
<dbReference type="SMART" id="SM00119">
    <property type="entry name" value="HECTc"/>
    <property type="match status" value="1"/>
</dbReference>
<evidence type="ECO:0000256" key="5">
    <source>
        <dbReference type="PROSITE-ProRule" id="PRU00104"/>
    </source>
</evidence>
<comment type="caution">
    <text evidence="7">The sequence shown here is derived from an EMBL/GenBank/DDBJ whole genome shotgun (WGS) entry which is preliminary data.</text>
</comment>
<proteinExistence type="predicted"/>
<dbReference type="Pfam" id="PF00632">
    <property type="entry name" value="HECT"/>
    <property type="match status" value="1"/>
</dbReference>
<dbReference type="Gene3D" id="3.90.1750.10">
    <property type="entry name" value="Hect, E3 ligase catalytic domains"/>
    <property type="match status" value="1"/>
</dbReference>
<protein>
    <recommendedName>
        <fullName evidence="2">HECT-type E3 ubiquitin transferase</fullName>
        <ecNumber evidence="2">2.3.2.26</ecNumber>
    </recommendedName>
</protein>
<keyword evidence="8" id="KW-1185">Reference proteome</keyword>
<organism evidence="7 8">
    <name type="scientific">Caerostris extrusa</name>
    <name type="common">Bark spider</name>
    <name type="synonym">Caerostris bankana</name>
    <dbReference type="NCBI Taxonomy" id="172846"/>
    <lineage>
        <taxon>Eukaryota</taxon>
        <taxon>Metazoa</taxon>
        <taxon>Ecdysozoa</taxon>
        <taxon>Arthropoda</taxon>
        <taxon>Chelicerata</taxon>
        <taxon>Arachnida</taxon>
        <taxon>Araneae</taxon>
        <taxon>Araneomorphae</taxon>
        <taxon>Entelegynae</taxon>
        <taxon>Araneoidea</taxon>
        <taxon>Araneidae</taxon>
        <taxon>Caerostris</taxon>
    </lineage>
</organism>
<evidence type="ECO:0000256" key="3">
    <source>
        <dbReference type="ARBA" id="ARBA00022679"/>
    </source>
</evidence>
<evidence type="ECO:0000313" key="7">
    <source>
        <dbReference type="EMBL" id="GIY02494.1"/>
    </source>
</evidence>
<name>A0AAV4PZK2_CAEEX</name>
<evidence type="ECO:0000259" key="6">
    <source>
        <dbReference type="PROSITE" id="PS50237"/>
    </source>
</evidence>
<accession>A0AAV4PZK2</accession>
<dbReference type="EC" id="2.3.2.26" evidence="2"/>
<reference evidence="7 8" key="1">
    <citation type="submission" date="2021-06" db="EMBL/GenBank/DDBJ databases">
        <title>Caerostris extrusa draft genome.</title>
        <authorList>
            <person name="Kono N."/>
            <person name="Arakawa K."/>
        </authorList>
    </citation>
    <scope>NUCLEOTIDE SEQUENCE [LARGE SCALE GENOMIC DNA]</scope>
</reference>
<evidence type="ECO:0000313" key="8">
    <source>
        <dbReference type="Proteomes" id="UP001054945"/>
    </source>
</evidence>
<dbReference type="PROSITE" id="PS50237">
    <property type="entry name" value="HECT"/>
    <property type="match status" value="1"/>
</dbReference>
<keyword evidence="3" id="KW-0808">Transferase</keyword>
<dbReference type="PANTHER" id="PTHR45700">
    <property type="entry name" value="UBIQUITIN-PROTEIN LIGASE E3C"/>
    <property type="match status" value="1"/>
</dbReference>
<dbReference type="InterPro" id="IPR035983">
    <property type="entry name" value="Hect_E3_ubiquitin_ligase"/>
</dbReference>
<dbReference type="InterPro" id="IPR044611">
    <property type="entry name" value="E3A/B/C-like"/>
</dbReference>
<dbReference type="EMBL" id="BPLR01005451">
    <property type="protein sequence ID" value="GIY02494.1"/>
    <property type="molecule type" value="Genomic_DNA"/>
</dbReference>
<comment type="catalytic activity">
    <reaction evidence="1">
        <text>S-ubiquitinyl-[E2 ubiquitin-conjugating enzyme]-L-cysteine + [acceptor protein]-L-lysine = [E2 ubiquitin-conjugating enzyme]-L-cysteine + N(6)-ubiquitinyl-[acceptor protein]-L-lysine.</text>
        <dbReference type="EC" id="2.3.2.26"/>
    </reaction>
</comment>
<dbReference type="GO" id="GO:0061630">
    <property type="term" value="F:ubiquitin protein ligase activity"/>
    <property type="evidence" value="ECO:0007669"/>
    <property type="project" value="UniProtKB-EC"/>
</dbReference>
<dbReference type="SUPFAM" id="SSF56204">
    <property type="entry name" value="Hect, E3 ligase catalytic domain"/>
    <property type="match status" value="1"/>
</dbReference>
<sequence length="289" mass="33156">MILQRDSEQQMILNARRSLMSRAMHQQAPDIDVFFLNLNVRRSHLVCDSLNEIARKQTDLKKKLKVTFVGEPGLDMGGLTKEWFLLLIKQIFDPDYADGPCSVQFYNPRFALPYGLLQEIAQSASCPAKSATCQCRVWKFGVDDLAEVMPDVAVGLRELLSYEGNVEEDFCMNFQVSVEEFGGVKTHVLKTEGENMPVTNENRQEYVQLYTELILNKAIYQPFKAFYLGFHSVCASNALIMLRPEEVEMLVCGCPTLDMDELRKVTVYDGFHEEEPIIKQEQLFFSFEF</sequence>
<comment type="caution">
    <text evidence="5">Lacks conserved residue(s) required for the propagation of feature annotation.</text>
</comment>
<dbReference type="Gene3D" id="3.30.2160.10">
    <property type="entry name" value="Hect, E3 ligase catalytic domain"/>
    <property type="match status" value="1"/>
</dbReference>
<keyword evidence="4 5" id="KW-0833">Ubl conjugation pathway</keyword>
<dbReference type="AlphaFoldDB" id="A0AAV4PZK2"/>
<dbReference type="FunFam" id="3.30.2160.10:FF:000004">
    <property type="entry name" value="probable E3 ubiquitin-protein ligase HERC4 isoform X1"/>
    <property type="match status" value="1"/>
</dbReference>
<evidence type="ECO:0000256" key="1">
    <source>
        <dbReference type="ARBA" id="ARBA00000885"/>
    </source>
</evidence>
<dbReference type="Proteomes" id="UP001054945">
    <property type="component" value="Unassembled WGS sequence"/>
</dbReference>